<dbReference type="AlphaFoldDB" id="A0AAN4TD85"/>
<name>A0AAN4TD85_ASPLE</name>
<dbReference type="Proteomes" id="UP000051487">
    <property type="component" value="Unassembled WGS sequence"/>
</dbReference>
<dbReference type="Proteomes" id="UP000465220">
    <property type="component" value="Unassembled WGS sequence"/>
</dbReference>
<proteinExistence type="predicted"/>
<dbReference type="EMBL" id="BCLY01000013">
    <property type="protein sequence ID" value="GAQ10149.1"/>
    <property type="molecule type" value="Genomic_DNA"/>
</dbReference>
<evidence type="ECO:0008006" key="5">
    <source>
        <dbReference type="Google" id="ProtNLM"/>
    </source>
</evidence>
<dbReference type="EMBL" id="BLKI01000113">
    <property type="protein sequence ID" value="GFF93276.1"/>
    <property type="molecule type" value="Genomic_DNA"/>
</dbReference>
<evidence type="ECO:0000313" key="3">
    <source>
        <dbReference type="Proteomes" id="UP000051487"/>
    </source>
</evidence>
<reference evidence="1 3" key="1">
    <citation type="submission" date="2015-11" db="EMBL/GenBank/DDBJ databases">
        <title>Aspergillus lentulus strain IFM 54703T.</title>
        <authorList>
            <person name="Kusuya Y."/>
            <person name="Sakai K."/>
            <person name="Kamei K."/>
            <person name="Takahashi H."/>
            <person name="Yaguchi T."/>
        </authorList>
    </citation>
    <scope>NUCLEOTIDE SEQUENCE [LARGE SCALE GENOMIC DNA]</scope>
    <source>
        <strain evidence="1 3">IFM 54703</strain>
    </source>
</reference>
<dbReference type="SUPFAM" id="SSF47616">
    <property type="entry name" value="GST C-terminal domain-like"/>
    <property type="match status" value="1"/>
</dbReference>
<evidence type="ECO:0000313" key="4">
    <source>
        <dbReference type="Proteomes" id="UP000465220"/>
    </source>
</evidence>
<sequence>MEYLLDHFSGPNTCLVPERYQPGREGQLGGETESWMRCRYYMHYAEGSFIDPGAADHEWDFVPALFHHIYADEASNENVPDPFFIKPITGFITGKVSVEFLEQELRTHFRFLEDRLASAPEERPFLCGSQLTAADIQMSIPVIAALNLSIIARKEYPRLDGAIQNSQGYRRAVEKVEKIEGKPIVPI</sequence>
<dbReference type="InterPro" id="IPR036282">
    <property type="entry name" value="Glutathione-S-Trfase_C_sf"/>
</dbReference>
<evidence type="ECO:0000313" key="1">
    <source>
        <dbReference type="EMBL" id="GAQ10149.1"/>
    </source>
</evidence>
<keyword evidence="4" id="KW-1185">Reference proteome</keyword>
<comment type="caution">
    <text evidence="1">The sequence shown here is derived from an EMBL/GenBank/DDBJ whole genome shotgun (WGS) entry which is preliminary data.</text>
</comment>
<dbReference type="Gene3D" id="1.20.1050.10">
    <property type="match status" value="1"/>
</dbReference>
<evidence type="ECO:0000313" key="2">
    <source>
        <dbReference type="EMBL" id="GFF93276.1"/>
    </source>
</evidence>
<accession>A0AAN4TD85</accession>
<reference evidence="2 4" key="2">
    <citation type="submission" date="2020-01" db="EMBL/GenBank/DDBJ databases">
        <title>Draft genome sequence of Aspergillus lentulus IFM 60648.</title>
        <authorList>
            <person name="Takahashi H."/>
            <person name="Yaguchi T."/>
        </authorList>
    </citation>
    <scope>NUCLEOTIDE SEQUENCE [LARGE SCALE GENOMIC DNA]</scope>
    <source>
        <strain evidence="2 4">IFM 60648</strain>
    </source>
</reference>
<organism evidence="1 3">
    <name type="scientific">Aspergillus lentulus</name>
    <dbReference type="NCBI Taxonomy" id="293939"/>
    <lineage>
        <taxon>Eukaryota</taxon>
        <taxon>Fungi</taxon>
        <taxon>Dikarya</taxon>
        <taxon>Ascomycota</taxon>
        <taxon>Pezizomycotina</taxon>
        <taxon>Eurotiomycetes</taxon>
        <taxon>Eurotiomycetidae</taxon>
        <taxon>Eurotiales</taxon>
        <taxon>Aspergillaceae</taxon>
        <taxon>Aspergillus</taxon>
        <taxon>Aspergillus subgen. Fumigati</taxon>
    </lineage>
</organism>
<protein>
    <recommendedName>
        <fullName evidence="5">GST C-terminal domain-containing protein</fullName>
    </recommendedName>
</protein>
<gene>
    <name evidence="1" type="ORF">ALT_7470</name>
    <name evidence="2" type="ORF">IFM60648_10030</name>
</gene>